<gene>
    <name evidence="2" type="ORF">HED55_14320</name>
</gene>
<dbReference type="SUPFAM" id="SSF141371">
    <property type="entry name" value="PilZ domain-like"/>
    <property type="match status" value="1"/>
</dbReference>
<evidence type="ECO:0000313" key="3">
    <source>
        <dbReference type="Proteomes" id="UP000704467"/>
    </source>
</evidence>
<evidence type="ECO:0000259" key="1">
    <source>
        <dbReference type="Pfam" id="PF07238"/>
    </source>
</evidence>
<reference evidence="2 3" key="1">
    <citation type="submission" date="2020-03" db="EMBL/GenBank/DDBJ databases">
        <title>Whole genome sequencing of clinical and environmental type strains of Ochrobactrum.</title>
        <authorList>
            <person name="Dharne M."/>
        </authorList>
    </citation>
    <scope>NUCLEOTIDE SEQUENCE [LARGE SCALE GENOMIC DNA]</scope>
    <source>
        <strain evidence="2 3">CIP 109452</strain>
    </source>
</reference>
<dbReference type="Proteomes" id="UP000704467">
    <property type="component" value="Unassembled WGS sequence"/>
</dbReference>
<name>A0ABX1DPJ8_9HYPH</name>
<dbReference type="InterPro" id="IPR009875">
    <property type="entry name" value="PilZ_domain"/>
</dbReference>
<evidence type="ECO:0000313" key="2">
    <source>
        <dbReference type="EMBL" id="NKC04000.1"/>
    </source>
</evidence>
<protein>
    <submittedName>
        <fullName evidence="2">PilZ domain-containing protein</fullName>
    </submittedName>
</protein>
<organism evidence="2 3">
    <name type="scientific">Brucella haematophila</name>
    <dbReference type="NCBI Taxonomy" id="419474"/>
    <lineage>
        <taxon>Bacteria</taxon>
        <taxon>Pseudomonadati</taxon>
        <taxon>Pseudomonadota</taxon>
        <taxon>Alphaproteobacteria</taxon>
        <taxon>Hyphomicrobiales</taxon>
        <taxon>Brucellaceae</taxon>
        <taxon>Brucella/Ochrobactrum group</taxon>
        <taxon>Brucella</taxon>
    </lineage>
</organism>
<feature type="domain" description="PilZ" evidence="1">
    <location>
        <begin position="9"/>
        <end position="93"/>
    </location>
</feature>
<sequence>MARMKSPQERRREERQRTRLRSGKLIDLDGQFIVECQFSDLSPHGAKLRTMETPTLPDRFWLFDDYYKRALLARIAWRNGREIGVELITDPTVTPLDSERLAQLGGKILFAVSRLPIIDIGIGLLSGRLVGRGG</sequence>
<dbReference type="EMBL" id="JAAVLN010000002">
    <property type="protein sequence ID" value="NKC04000.1"/>
    <property type="molecule type" value="Genomic_DNA"/>
</dbReference>
<keyword evidence="3" id="KW-1185">Reference proteome</keyword>
<dbReference type="Pfam" id="PF07238">
    <property type="entry name" value="PilZ"/>
    <property type="match status" value="1"/>
</dbReference>
<comment type="caution">
    <text evidence="2">The sequence shown here is derived from an EMBL/GenBank/DDBJ whole genome shotgun (WGS) entry which is preliminary data.</text>
</comment>
<proteinExistence type="predicted"/>
<accession>A0ABX1DPJ8</accession>